<reference evidence="7" key="1">
    <citation type="submission" date="2021-06" db="EMBL/GenBank/DDBJ databases">
        <title>Description of novel taxa of the family Lachnospiraceae.</title>
        <authorList>
            <person name="Chaplin A.V."/>
            <person name="Sokolova S.R."/>
            <person name="Pikina A.P."/>
            <person name="Korzhanova M."/>
            <person name="Belova V."/>
            <person name="Korostin D."/>
            <person name="Efimov B.A."/>
        </authorList>
    </citation>
    <scope>NUCLEOTIDE SEQUENCE</scope>
    <source>
        <strain evidence="7">ASD5720</strain>
    </source>
</reference>
<evidence type="ECO:0000313" key="8">
    <source>
        <dbReference type="Proteomes" id="UP000712157"/>
    </source>
</evidence>
<sequence length="342" mass="36338">MKEKSVQETGAKKSGKWKAVFARSEVTVLLAVVVLSICFAAMSDGFFTAYNLFNISRTASIYVFIALAQGIVCVVGGMNVSLGSMGGLIVVFIGYAMQNLGVGIFPAILIGLGTGVAAGFLNGMIITKLKLNAFVVTLATSFIFAGLVSGISRGYSYTEIADNFDFVGRSGLFGIPMLLIIALITIAFLIYMFRYTTLGRRLLATGGNQEAARMSGINSERMIVTANIMSGLFTAIAALLWVSKAGSAQPSTGSDWMIISFAVTAIGGTALAGGVFNGLGMLFAAFLLVMVKNGLVAINANVYYEETYLGLILLFAVSLESIKAIINAHNRKNRLKKQQLEK</sequence>
<feature type="transmembrane region" description="Helical" evidence="6">
    <location>
        <begin position="172"/>
        <end position="193"/>
    </location>
</feature>
<accession>A0A949K559</accession>
<evidence type="ECO:0000256" key="6">
    <source>
        <dbReference type="SAM" id="Phobius"/>
    </source>
</evidence>
<gene>
    <name evidence="7" type="ORF">KTH89_22070</name>
</gene>
<feature type="transmembrane region" description="Helical" evidence="6">
    <location>
        <begin position="26"/>
        <end position="49"/>
    </location>
</feature>
<feature type="transmembrane region" description="Helical" evidence="6">
    <location>
        <begin position="308"/>
        <end position="326"/>
    </location>
</feature>
<dbReference type="CDD" id="cd06579">
    <property type="entry name" value="TM_PBP1_transp_AraH_like"/>
    <property type="match status" value="1"/>
</dbReference>
<keyword evidence="3 6" id="KW-0812">Transmembrane</keyword>
<keyword evidence="5 6" id="KW-0472">Membrane</keyword>
<dbReference type="EMBL" id="JAHQCW010000053">
    <property type="protein sequence ID" value="MBU9739225.1"/>
    <property type="molecule type" value="Genomic_DNA"/>
</dbReference>
<dbReference type="AlphaFoldDB" id="A0A949K559"/>
<feature type="transmembrane region" description="Helical" evidence="6">
    <location>
        <begin position="133"/>
        <end position="152"/>
    </location>
</feature>
<dbReference type="GO" id="GO:0005886">
    <property type="term" value="C:plasma membrane"/>
    <property type="evidence" value="ECO:0007669"/>
    <property type="project" value="UniProtKB-SubCell"/>
</dbReference>
<keyword evidence="4 6" id="KW-1133">Transmembrane helix</keyword>
<organism evidence="7 8">
    <name type="scientific">Diplocloster agilis</name>
    <dbReference type="NCBI Taxonomy" id="2850323"/>
    <lineage>
        <taxon>Bacteria</taxon>
        <taxon>Bacillati</taxon>
        <taxon>Bacillota</taxon>
        <taxon>Clostridia</taxon>
        <taxon>Lachnospirales</taxon>
        <taxon>Lachnospiraceae</taxon>
        <taxon>Diplocloster</taxon>
    </lineage>
</organism>
<dbReference type="RefSeq" id="WP_238723127.1">
    <property type="nucleotide sequence ID" value="NZ_JAHQCW010000053.1"/>
</dbReference>
<evidence type="ECO:0000256" key="4">
    <source>
        <dbReference type="ARBA" id="ARBA00022989"/>
    </source>
</evidence>
<feature type="transmembrane region" description="Helical" evidence="6">
    <location>
        <begin position="223"/>
        <end position="244"/>
    </location>
</feature>
<evidence type="ECO:0000256" key="1">
    <source>
        <dbReference type="ARBA" id="ARBA00004651"/>
    </source>
</evidence>
<protein>
    <submittedName>
        <fullName evidence="7">ABC transporter permease</fullName>
    </submittedName>
</protein>
<evidence type="ECO:0000256" key="5">
    <source>
        <dbReference type="ARBA" id="ARBA00023136"/>
    </source>
</evidence>
<dbReference type="GO" id="GO:0022857">
    <property type="term" value="F:transmembrane transporter activity"/>
    <property type="evidence" value="ECO:0007669"/>
    <property type="project" value="InterPro"/>
</dbReference>
<feature type="transmembrane region" description="Helical" evidence="6">
    <location>
        <begin position="61"/>
        <end position="94"/>
    </location>
</feature>
<feature type="transmembrane region" description="Helical" evidence="6">
    <location>
        <begin position="283"/>
        <end position="302"/>
    </location>
</feature>
<feature type="transmembrane region" description="Helical" evidence="6">
    <location>
        <begin position="256"/>
        <end position="276"/>
    </location>
</feature>
<evidence type="ECO:0000256" key="3">
    <source>
        <dbReference type="ARBA" id="ARBA00022692"/>
    </source>
</evidence>
<keyword evidence="2" id="KW-1003">Cell membrane</keyword>
<dbReference type="PANTHER" id="PTHR32196">
    <property type="entry name" value="ABC TRANSPORTER PERMEASE PROTEIN YPHD-RELATED-RELATED"/>
    <property type="match status" value="1"/>
</dbReference>
<evidence type="ECO:0000313" key="7">
    <source>
        <dbReference type="EMBL" id="MBU9739225.1"/>
    </source>
</evidence>
<keyword evidence="8" id="KW-1185">Reference proteome</keyword>
<feature type="transmembrane region" description="Helical" evidence="6">
    <location>
        <begin position="100"/>
        <end position="121"/>
    </location>
</feature>
<evidence type="ECO:0000256" key="2">
    <source>
        <dbReference type="ARBA" id="ARBA00022475"/>
    </source>
</evidence>
<comment type="caution">
    <text evidence="7">The sequence shown here is derived from an EMBL/GenBank/DDBJ whole genome shotgun (WGS) entry which is preliminary data.</text>
</comment>
<dbReference type="Proteomes" id="UP000712157">
    <property type="component" value="Unassembled WGS sequence"/>
</dbReference>
<proteinExistence type="predicted"/>
<dbReference type="Pfam" id="PF02653">
    <property type="entry name" value="BPD_transp_2"/>
    <property type="match status" value="1"/>
</dbReference>
<comment type="subcellular location">
    <subcellularLocation>
        <location evidence="1">Cell membrane</location>
        <topology evidence="1">Multi-pass membrane protein</topology>
    </subcellularLocation>
</comment>
<dbReference type="InterPro" id="IPR001851">
    <property type="entry name" value="ABC_transp_permease"/>
</dbReference>
<name>A0A949K559_9FIRM</name>